<evidence type="ECO:0000256" key="1">
    <source>
        <dbReference type="SAM" id="MobiDB-lite"/>
    </source>
</evidence>
<feature type="region of interest" description="Disordered" evidence="1">
    <location>
        <begin position="34"/>
        <end position="56"/>
    </location>
</feature>
<dbReference type="Proteomes" id="UP000253606">
    <property type="component" value="Chromosome"/>
</dbReference>
<proteinExistence type="predicted"/>
<dbReference type="EMBL" id="CP030840">
    <property type="protein sequence ID" value="AXC11648.1"/>
    <property type="molecule type" value="Genomic_DNA"/>
</dbReference>
<organism evidence="2 3">
    <name type="scientific">Acidisarcina polymorpha</name>
    <dbReference type="NCBI Taxonomy" id="2211140"/>
    <lineage>
        <taxon>Bacteria</taxon>
        <taxon>Pseudomonadati</taxon>
        <taxon>Acidobacteriota</taxon>
        <taxon>Terriglobia</taxon>
        <taxon>Terriglobales</taxon>
        <taxon>Acidobacteriaceae</taxon>
        <taxon>Acidisarcina</taxon>
    </lineage>
</organism>
<evidence type="ECO:0000313" key="3">
    <source>
        <dbReference type="Proteomes" id="UP000253606"/>
    </source>
</evidence>
<dbReference type="RefSeq" id="WP_114207061.1">
    <property type="nucleotide sequence ID" value="NZ_CP030840.1"/>
</dbReference>
<feature type="region of interest" description="Disordered" evidence="1">
    <location>
        <begin position="132"/>
        <end position="154"/>
    </location>
</feature>
<feature type="compositionally biased region" description="Polar residues" evidence="1">
    <location>
        <begin position="1"/>
        <end position="16"/>
    </location>
</feature>
<dbReference type="AlphaFoldDB" id="A0A2Z5FXN6"/>
<dbReference type="KEGG" id="abas:ACPOL_2324"/>
<gene>
    <name evidence="2" type="ORF">ACPOL_2324</name>
</gene>
<dbReference type="InterPro" id="IPR053842">
    <property type="entry name" value="NikA-like"/>
</dbReference>
<protein>
    <submittedName>
        <fullName evidence="2">Uncharacterized protein</fullName>
    </submittedName>
</protein>
<feature type="region of interest" description="Disordered" evidence="1">
    <location>
        <begin position="68"/>
        <end position="106"/>
    </location>
</feature>
<name>A0A2Z5FXN6_9BACT</name>
<feature type="region of interest" description="Disordered" evidence="1">
    <location>
        <begin position="187"/>
        <end position="211"/>
    </location>
</feature>
<evidence type="ECO:0000313" key="2">
    <source>
        <dbReference type="EMBL" id="AXC11648.1"/>
    </source>
</evidence>
<reference evidence="2 3" key="1">
    <citation type="journal article" date="2018" name="Front. Microbiol.">
        <title>Hydrolytic Capabilities as a Key to Environmental Success: Chitinolytic and Cellulolytic Acidobacteria From Acidic Sub-arctic Soils and Boreal Peatlands.</title>
        <authorList>
            <person name="Belova S.E."/>
            <person name="Ravin N.V."/>
            <person name="Pankratov T.A."/>
            <person name="Rakitin A.L."/>
            <person name="Ivanova A.A."/>
            <person name="Beletsky A.V."/>
            <person name="Mardanov A.V."/>
            <person name="Sinninghe Damste J.S."/>
            <person name="Dedysh S.N."/>
        </authorList>
    </citation>
    <scope>NUCLEOTIDE SEQUENCE [LARGE SCALE GENOMIC DNA]</scope>
    <source>
        <strain evidence="2 3">SBC82</strain>
    </source>
</reference>
<keyword evidence="3" id="KW-1185">Reference proteome</keyword>
<dbReference type="OrthoDB" id="122499at2"/>
<dbReference type="Pfam" id="PF21983">
    <property type="entry name" value="NikA-like"/>
    <property type="match status" value="1"/>
</dbReference>
<sequence length="411" mass="43483">MNGAQNGASEPGSGTSVEDLDVVLGRFQNWTMIAQGKSGDRAKDPPGSTKAKLAGEAREISYEQALKASRYRRPAEMNNGPAVPKAAPNLQTEAAPDPVRSAAEPDPSIHATHRNIESTMWDEVGVNRPLRRLDPLKGNPLTVQTKEGDGRMAAGGTDAIATVSQGIKAAAMDSRVEISSPAVGATKLAPQASQSAANRSRKQLSQKTTATSGDASASMLAALIKSKAEFASSSAKRKAIAPAVFKDVLREQEALASVVSSAAPLVECPRATLLTLRVSDAEQMQIEASAARADLSVSAYLRKSALGLADPRREMEVTLPGSNTAQQSMSISAGLRYCALGIDDLRERLDAALSKHQEQPPGSSTRPGISAVSGIFGRFSRLCMQGFHLHSAQRRVRVLQETSRPTNPHCD</sequence>
<feature type="region of interest" description="Disordered" evidence="1">
    <location>
        <begin position="1"/>
        <end position="20"/>
    </location>
</feature>
<accession>A0A2Z5FXN6</accession>